<proteinExistence type="inferred from homology"/>
<dbReference type="Gene3D" id="3.75.10.10">
    <property type="entry name" value="L-arginine/glycine Amidinotransferase, Chain A"/>
    <property type="match status" value="1"/>
</dbReference>
<evidence type="ECO:0000256" key="1">
    <source>
        <dbReference type="ARBA" id="ARBA00008532"/>
    </source>
</evidence>
<sequence length="318" mass="35436">MFVRPKIIPVQGVCCKLKILPITFLTSLRTADAFPEGEKRRPEMPLLFAGYFFTKFSPTCGPLSSPFRPPLEYCRVKTQRDAWERITLRHWFAYVGFVWFRSIESLSRLVMNMNGSDLSKFRYDKAIVCGIPSSLPAAAQRQSDCLEPVNLSKALNQHANYVRALKNMGLQVIELTADEQYPDCVFVEDAAVVCGDIALVCRLGHPTRRGESARMKTVLQELGLSVEEMEHPATLDGGDVLFTGKEFLVGLSERTNEQGVHILAETFGDYPVTAISVSNHLHLKSLMSMAGPDTVMVGGSSEADDVWNEVEKKSEVQV</sequence>
<accession>A0ABN8PT91</accession>
<dbReference type="Proteomes" id="UP001159405">
    <property type="component" value="Unassembled WGS sequence"/>
</dbReference>
<dbReference type="PANTHER" id="PTHR12737">
    <property type="entry name" value="DIMETHYLARGININE DIMETHYLAMINOHYDROLASE"/>
    <property type="match status" value="1"/>
</dbReference>
<gene>
    <name evidence="3" type="ORF">PLOB_00047598</name>
</gene>
<evidence type="ECO:0000256" key="2">
    <source>
        <dbReference type="ARBA" id="ARBA00022801"/>
    </source>
</evidence>
<name>A0ABN8PT91_9CNID</name>
<keyword evidence="4" id="KW-1185">Reference proteome</keyword>
<evidence type="ECO:0000313" key="4">
    <source>
        <dbReference type="Proteomes" id="UP001159405"/>
    </source>
</evidence>
<protein>
    <recommendedName>
        <fullName evidence="5">Dimethylargininase</fullName>
    </recommendedName>
</protein>
<organism evidence="3 4">
    <name type="scientific">Porites lobata</name>
    <dbReference type="NCBI Taxonomy" id="104759"/>
    <lineage>
        <taxon>Eukaryota</taxon>
        <taxon>Metazoa</taxon>
        <taxon>Cnidaria</taxon>
        <taxon>Anthozoa</taxon>
        <taxon>Hexacorallia</taxon>
        <taxon>Scleractinia</taxon>
        <taxon>Fungiina</taxon>
        <taxon>Poritidae</taxon>
        <taxon>Porites</taxon>
    </lineage>
</organism>
<dbReference type="SUPFAM" id="SSF55909">
    <property type="entry name" value="Pentein"/>
    <property type="match status" value="1"/>
</dbReference>
<dbReference type="EMBL" id="CALNXK010000089">
    <property type="protein sequence ID" value="CAH3150464.1"/>
    <property type="molecule type" value="Genomic_DNA"/>
</dbReference>
<evidence type="ECO:0008006" key="5">
    <source>
        <dbReference type="Google" id="ProtNLM"/>
    </source>
</evidence>
<keyword evidence="2" id="KW-0378">Hydrolase</keyword>
<dbReference type="Pfam" id="PF19420">
    <property type="entry name" value="DDAH_eukar"/>
    <property type="match status" value="1"/>
</dbReference>
<dbReference type="PANTHER" id="PTHR12737:SF9">
    <property type="entry name" value="DIMETHYLARGININASE"/>
    <property type="match status" value="1"/>
</dbReference>
<dbReference type="InterPro" id="IPR033199">
    <property type="entry name" value="DDAH-like"/>
</dbReference>
<evidence type="ECO:0000313" key="3">
    <source>
        <dbReference type="EMBL" id="CAH3150464.1"/>
    </source>
</evidence>
<comment type="caution">
    <text evidence="3">The sequence shown here is derived from an EMBL/GenBank/DDBJ whole genome shotgun (WGS) entry which is preliminary data.</text>
</comment>
<comment type="similarity">
    <text evidence="1">Belongs to the DDAH family.</text>
</comment>
<reference evidence="3 4" key="1">
    <citation type="submission" date="2022-05" db="EMBL/GenBank/DDBJ databases">
        <authorList>
            <consortium name="Genoscope - CEA"/>
            <person name="William W."/>
        </authorList>
    </citation>
    <scope>NUCLEOTIDE SEQUENCE [LARGE SCALE GENOMIC DNA]</scope>
</reference>